<dbReference type="SMART" id="SM01034">
    <property type="entry name" value="BLUF"/>
    <property type="match status" value="1"/>
</dbReference>
<name>A0A7H0GTI9_9BACT</name>
<dbReference type="AlphaFoldDB" id="A0A7H0GTI9"/>
<feature type="domain" description="BLUF" evidence="1">
    <location>
        <begin position="13"/>
        <end position="104"/>
    </location>
</feature>
<organism evidence="2 3">
    <name type="scientific">Hymenobacter qilianensis</name>
    <dbReference type="NCBI Taxonomy" id="1385715"/>
    <lineage>
        <taxon>Bacteria</taxon>
        <taxon>Pseudomonadati</taxon>
        <taxon>Bacteroidota</taxon>
        <taxon>Cytophagia</taxon>
        <taxon>Cytophagales</taxon>
        <taxon>Hymenobacteraceae</taxon>
        <taxon>Hymenobacter</taxon>
    </lineage>
</organism>
<accession>A0A7H0GTI9</accession>
<reference evidence="2 3" key="1">
    <citation type="submission" date="2020-08" db="EMBL/GenBank/DDBJ databases">
        <title>Genome sequence of Hymenobacter qilianensis JCM 19763T.</title>
        <authorList>
            <person name="Hyun D.-W."/>
            <person name="Bae J.-W."/>
        </authorList>
    </citation>
    <scope>NUCLEOTIDE SEQUENCE [LARGE SCALE GENOMIC DNA]</scope>
    <source>
        <strain evidence="2 3">JCM 19763</strain>
    </source>
</reference>
<proteinExistence type="predicted"/>
<evidence type="ECO:0000259" key="1">
    <source>
        <dbReference type="PROSITE" id="PS50925"/>
    </source>
</evidence>
<protein>
    <submittedName>
        <fullName evidence="2">BLUF domain-containing protein</fullName>
    </submittedName>
</protein>
<dbReference type="Gene3D" id="3.30.70.100">
    <property type="match status" value="1"/>
</dbReference>
<evidence type="ECO:0000313" key="3">
    <source>
        <dbReference type="Proteomes" id="UP000516093"/>
    </source>
</evidence>
<dbReference type="GO" id="GO:0009882">
    <property type="term" value="F:blue light photoreceptor activity"/>
    <property type="evidence" value="ECO:0007669"/>
    <property type="project" value="InterPro"/>
</dbReference>
<dbReference type="EMBL" id="CP060784">
    <property type="protein sequence ID" value="QNP51605.1"/>
    <property type="molecule type" value="Genomic_DNA"/>
</dbReference>
<dbReference type="InterPro" id="IPR036046">
    <property type="entry name" value="Acylphosphatase-like_dom_sf"/>
</dbReference>
<dbReference type="InterPro" id="IPR007024">
    <property type="entry name" value="BLUF_domain"/>
</dbReference>
<dbReference type="PROSITE" id="PS50925">
    <property type="entry name" value="BLUF"/>
    <property type="match status" value="1"/>
</dbReference>
<keyword evidence="3" id="KW-1185">Reference proteome</keyword>
<gene>
    <name evidence="2" type="ORF">H9L05_16680</name>
</gene>
<dbReference type="Pfam" id="PF04940">
    <property type="entry name" value="BLUF"/>
    <property type="match status" value="1"/>
</dbReference>
<dbReference type="RefSeq" id="WP_187731883.1">
    <property type="nucleotide sequence ID" value="NZ_CP060784.1"/>
</dbReference>
<dbReference type="Proteomes" id="UP000516093">
    <property type="component" value="Chromosome"/>
</dbReference>
<evidence type="ECO:0000313" key="2">
    <source>
        <dbReference type="EMBL" id="QNP51605.1"/>
    </source>
</evidence>
<sequence length="143" mass="16127">MWQISGVLGAIMLYQLCYVSRAVTPLSYPELRALVAQARAYNAAHGITGILFYGEGNFAQVLEGEQAEVERLFDCIQHDARHYDVTVITRVTRPRRTYPQWGMAGHRLAEAQFAELVKYLPEEADAPPLEARLEAFVSKSEQL</sequence>
<dbReference type="GO" id="GO:0071949">
    <property type="term" value="F:FAD binding"/>
    <property type="evidence" value="ECO:0007669"/>
    <property type="project" value="InterPro"/>
</dbReference>
<dbReference type="KEGG" id="hqi:H9L05_16680"/>
<dbReference type="SUPFAM" id="SSF54975">
    <property type="entry name" value="Acylphosphatase/BLUF domain-like"/>
    <property type="match status" value="1"/>
</dbReference>